<feature type="binding site" evidence="2">
    <location>
        <position position="318"/>
    </location>
    <ligand>
        <name>Zn(2+)</name>
        <dbReference type="ChEBI" id="CHEBI:29105"/>
        <note>catalytic</note>
    </ligand>
</feature>
<dbReference type="InterPro" id="IPR014782">
    <property type="entry name" value="Peptidase_M1_dom"/>
</dbReference>
<dbReference type="OrthoDB" id="3268975at2"/>
<organism evidence="4 5">
    <name type="scientific">Planococcus koreensis</name>
    <dbReference type="NCBI Taxonomy" id="112331"/>
    <lineage>
        <taxon>Bacteria</taxon>
        <taxon>Bacillati</taxon>
        <taxon>Bacillota</taxon>
        <taxon>Bacilli</taxon>
        <taxon>Bacillales</taxon>
        <taxon>Caryophanaceae</taxon>
        <taxon>Planococcus</taxon>
    </lineage>
</organism>
<feature type="active site" description="Proton acceptor" evidence="1">
    <location>
        <position position="319"/>
    </location>
</feature>
<dbReference type="SUPFAM" id="SSF55486">
    <property type="entry name" value="Metalloproteases ('zincins'), catalytic domain"/>
    <property type="match status" value="1"/>
</dbReference>
<dbReference type="AlphaFoldDB" id="A0A7W8CS35"/>
<dbReference type="InterPro" id="IPR034015">
    <property type="entry name" value="M1_LTA4H"/>
</dbReference>
<sequence>MTRRIWTVLALALIFLAAIAIWIAIAAQEKKAGATEMGASAVYDIELELDNEDVFHISAKIEVANDSDVAFEDIGFYFVPNALNPKETDDFYQESAESEIEAVSSSGADTPYSLENNELLVELQNPLQPGESEMIEISYSLQLPEGGLRLSQEDRNFYLAQWYPMLAQYDEGWDIQDFDLTGESYHTGFGEFTVSYSLPQEFFVASSADDGIVQASSSGMVRGERIKDFYMALLNPAQWLHETVQVEGTEIRLFMPLDQELLESSTEVAQAAFAFFEESIGDNPFPELDIIGNDGYMEYPNIVEVGADEASIDTVLVHEIAHQWFYYIVGNDPFEDAWLDESITEFASALFLADYYGDESYGYNSAEMAMLSEKPERYTNLPLDEYSDPRYVSTVYGEAPLILRNFFTERGGQEEALAFLSAYYTEFQFRFLNTEDFKMFFEDYFEGDQSEFLDSWLK</sequence>
<evidence type="ECO:0000313" key="5">
    <source>
        <dbReference type="Proteomes" id="UP000525923"/>
    </source>
</evidence>
<dbReference type="GO" id="GO:0008270">
    <property type="term" value="F:zinc ion binding"/>
    <property type="evidence" value="ECO:0007669"/>
    <property type="project" value="InterPro"/>
</dbReference>
<name>A0A7W8CS35_9BACL</name>
<dbReference type="Gene3D" id="1.10.390.10">
    <property type="entry name" value="Neutral Protease Domain 2"/>
    <property type="match status" value="1"/>
</dbReference>
<evidence type="ECO:0000313" key="4">
    <source>
        <dbReference type="EMBL" id="MBB5180627.1"/>
    </source>
</evidence>
<protein>
    <recommendedName>
        <fullName evidence="3">Peptidase M1 membrane alanine aminopeptidase domain-containing protein</fullName>
    </recommendedName>
</protein>
<dbReference type="EMBL" id="JACHHE010000005">
    <property type="protein sequence ID" value="MBB5180627.1"/>
    <property type="molecule type" value="Genomic_DNA"/>
</dbReference>
<evidence type="ECO:0000256" key="1">
    <source>
        <dbReference type="PIRSR" id="PIRSR634015-1"/>
    </source>
</evidence>
<evidence type="ECO:0000259" key="3">
    <source>
        <dbReference type="Pfam" id="PF01433"/>
    </source>
</evidence>
<dbReference type="InterPro" id="IPR027268">
    <property type="entry name" value="Peptidase_M4/M1_CTD_sf"/>
</dbReference>
<keyword evidence="5" id="KW-1185">Reference proteome</keyword>
<feature type="binding site" evidence="2">
    <location>
        <position position="322"/>
    </location>
    <ligand>
        <name>Zn(2+)</name>
        <dbReference type="ChEBI" id="CHEBI:29105"/>
        <note>catalytic</note>
    </ligand>
</feature>
<accession>A0A7W8CS35</accession>
<feature type="domain" description="Peptidase M1 membrane alanine aminopeptidase" evidence="3">
    <location>
        <begin position="306"/>
        <end position="456"/>
    </location>
</feature>
<proteinExistence type="predicted"/>
<reference evidence="4 5" key="1">
    <citation type="submission" date="2020-08" db="EMBL/GenBank/DDBJ databases">
        <title>Genomic Encyclopedia of Type Strains, Phase IV (KMG-IV): sequencing the most valuable type-strain genomes for metagenomic binning, comparative biology and taxonomic classification.</title>
        <authorList>
            <person name="Goeker M."/>
        </authorList>
    </citation>
    <scope>NUCLEOTIDE SEQUENCE [LARGE SCALE GENOMIC DNA]</scope>
    <source>
        <strain evidence="4 5">DSM 15895</strain>
    </source>
</reference>
<dbReference type="Pfam" id="PF01433">
    <property type="entry name" value="Peptidase_M1"/>
    <property type="match status" value="1"/>
</dbReference>
<gene>
    <name evidence="4" type="ORF">HNQ44_002056</name>
</gene>
<dbReference type="CDD" id="cd09604">
    <property type="entry name" value="M1_APN_like"/>
    <property type="match status" value="1"/>
</dbReference>
<feature type="binding site" evidence="2">
    <location>
        <position position="341"/>
    </location>
    <ligand>
        <name>Zn(2+)</name>
        <dbReference type="ChEBI" id="CHEBI:29105"/>
        <note>catalytic</note>
    </ligand>
</feature>
<dbReference type="GO" id="GO:0008237">
    <property type="term" value="F:metallopeptidase activity"/>
    <property type="evidence" value="ECO:0007669"/>
    <property type="project" value="InterPro"/>
</dbReference>
<feature type="active site" description="Proton donor" evidence="1">
    <location>
        <position position="396"/>
    </location>
</feature>
<dbReference type="RefSeq" id="WP_135500161.1">
    <property type="nucleotide sequence ID" value="NZ_JACHHE010000005.1"/>
</dbReference>
<evidence type="ECO:0000256" key="2">
    <source>
        <dbReference type="PIRSR" id="PIRSR634015-3"/>
    </source>
</evidence>
<dbReference type="PANTHER" id="PTHR45726">
    <property type="entry name" value="LEUKOTRIENE A-4 HYDROLASE"/>
    <property type="match status" value="1"/>
</dbReference>
<keyword evidence="2" id="KW-0479">Metal-binding</keyword>
<dbReference type="PANTHER" id="PTHR45726:SF3">
    <property type="entry name" value="LEUKOTRIENE A-4 HYDROLASE"/>
    <property type="match status" value="1"/>
</dbReference>
<comment type="caution">
    <text evidence="4">The sequence shown here is derived from an EMBL/GenBank/DDBJ whole genome shotgun (WGS) entry which is preliminary data.</text>
</comment>
<keyword evidence="2" id="KW-0862">Zinc</keyword>
<comment type="cofactor">
    <cofactor evidence="2">
        <name>Zn(2+)</name>
        <dbReference type="ChEBI" id="CHEBI:29105"/>
    </cofactor>
    <text evidence="2">Binds 1 zinc ion per subunit.</text>
</comment>
<dbReference type="Proteomes" id="UP000525923">
    <property type="component" value="Unassembled WGS sequence"/>
</dbReference>